<accession>A0A9J6FFT4</accession>
<evidence type="ECO:0000256" key="3">
    <source>
        <dbReference type="ARBA" id="ARBA00022468"/>
    </source>
</evidence>
<dbReference type="Proteomes" id="UP000821853">
    <property type="component" value="Unassembled WGS sequence"/>
</dbReference>
<evidence type="ECO:0000256" key="4">
    <source>
        <dbReference type="ARBA" id="ARBA00022490"/>
    </source>
</evidence>
<proteinExistence type="inferred from homology"/>
<evidence type="ECO:0000313" key="7">
    <source>
        <dbReference type="Proteomes" id="UP000821853"/>
    </source>
</evidence>
<evidence type="ECO:0000256" key="5">
    <source>
        <dbReference type="SAM" id="MobiDB-lite"/>
    </source>
</evidence>
<comment type="similarity">
    <text evidence="2">Belongs to the Rho GDI family.</text>
</comment>
<dbReference type="GO" id="GO:0007266">
    <property type="term" value="P:Rho protein signal transduction"/>
    <property type="evidence" value="ECO:0007669"/>
    <property type="project" value="InterPro"/>
</dbReference>
<dbReference type="InterPro" id="IPR014756">
    <property type="entry name" value="Ig_E-set"/>
</dbReference>
<comment type="subcellular location">
    <subcellularLocation>
        <location evidence="1">Cytoplasm</location>
    </subcellularLocation>
</comment>
<dbReference type="GO" id="GO:0005096">
    <property type="term" value="F:GTPase activator activity"/>
    <property type="evidence" value="ECO:0007669"/>
    <property type="project" value="UniProtKB-KW"/>
</dbReference>
<dbReference type="InterPro" id="IPR024792">
    <property type="entry name" value="RhoGDI_dom_sf"/>
</dbReference>
<keyword evidence="4" id="KW-0963">Cytoplasm</keyword>
<dbReference type="InterPro" id="IPR000406">
    <property type="entry name" value="Rho_GDI"/>
</dbReference>
<feature type="region of interest" description="Disordered" evidence="5">
    <location>
        <begin position="1"/>
        <end position="42"/>
    </location>
</feature>
<dbReference type="Gene3D" id="2.70.50.30">
    <property type="entry name" value="Coagulation Factor XIII, subunit A, domain 1"/>
    <property type="match status" value="1"/>
</dbReference>
<dbReference type="AlphaFoldDB" id="A0A9J6FFT4"/>
<dbReference type="EMBL" id="JABSTR010000003">
    <property type="protein sequence ID" value="KAH9365182.1"/>
    <property type="molecule type" value="Genomic_DNA"/>
</dbReference>
<evidence type="ECO:0000256" key="2">
    <source>
        <dbReference type="ARBA" id="ARBA00009758"/>
    </source>
</evidence>
<evidence type="ECO:0000256" key="1">
    <source>
        <dbReference type="ARBA" id="ARBA00004496"/>
    </source>
</evidence>
<dbReference type="OrthoDB" id="1683373at2759"/>
<dbReference type="VEuPathDB" id="VectorBase:HLOH_064195"/>
<evidence type="ECO:0000313" key="6">
    <source>
        <dbReference type="EMBL" id="KAH9365182.1"/>
    </source>
</evidence>
<organism evidence="6 7">
    <name type="scientific">Haemaphysalis longicornis</name>
    <name type="common">Bush tick</name>
    <dbReference type="NCBI Taxonomy" id="44386"/>
    <lineage>
        <taxon>Eukaryota</taxon>
        <taxon>Metazoa</taxon>
        <taxon>Ecdysozoa</taxon>
        <taxon>Arthropoda</taxon>
        <taxon>Chelicerata</taxon>
        <taxon>Arachnida</taxon>
        <taxon>Acari</taxon>
        <taxon>Parasitiformes</taxon>
        <taxon>Ixodida</taxon>
        <taxon>Ixodoidea</taxon>
        <taxon>Ixodidae</taxon>
        <taxon>Haemaphysalinae</taxon>
        <taxon>Haemaphysalis</taxon>
    </lineage>
</organism>
<dbReference type="SUPFAM" id="SSF81296">
    <property type="entry name" value="E set domains"/>
    <property type="match status" value="1"/>
</dbReference>
<dbReference type="GO" id="GO:0016020">
    <property type="term" value="C:membrane"/>
    <property type="evidence" value="ECO:0007669"/>
    <property type="project" value="TreeGrafter"/>
</dbReference>
<gene>
    <name evidence="6" type="ORF">HPB48_008945</name>
</gene>
<keyword evidence="7" id="KW-1185">Reference proteome</keyword>
<dbReference type="PANTHER" id="PTHR10980">
    <property type="entry name" value="RHO GDP-DISSOCIATION INHIBITOR"/>
    <property type="match status" value="1"/>
</dbReference>
<sequence length="270" mass="29629">MAAVGSPCSDLQTTMADDNEHQPAPAVEEDEDHPNYKPPAAKSLKDIVEADKEDPSLQKYKETLLGAATAEAIVVEPDNPSRVLVKKLALVVEGRPDVVLDLTEDLENLKKRTFTVKEGIQYRIRIEFFVQREIVTGLKYVQKIYRHGLQVEKMNQMVGSYAPKSGDPVVHHAPGGHALGHAGPGVLLRQVALHRRRQARAPQVGVDLRDQEGLGLGGPRRVTDRPTDWPSPATAAWPVATTTFVSLEGLFESWFGPFSLIDCASIDVIC</sequence>
<dbReference type="PANTHER" id="PTHR10980:SF3">
    <property type="entry name" value="LD16419P"/>
    <property type="match status" value="1"/>
</dbReference>
<dbReference type="Pfam" id="PF02115">
    <property type="entry name" value="Rho_GDI"/>
    <property type="match status" value="1"/>
</dbReference>
<dbReference type="GO" id="GO:0005829">
    <property type="term" value="C:cytosol"/>
    <property type="evidence" value="ECO:0007669"/>
    <property type="project" value="TreeGrafter"/>
</dbReference>
<comment type="caution">
    <text evidence="6">The sequence shown here is derived from an EMBL/GenBank/DDBJ whole genome shotgun (WGS) entry which is preliminary data.</text>
</comment>
<dbReference type="GO" id="GO:0005094">
    <property type="term" value="F:Rho GDP-dissociation inhibitor activity"/>
    <property type="evidence" value="ECO:0007669"/>
    <property type="project" value="InterPro"/>
</dbReference>
<protein>
    <submittedName>
        <fullName evidence="6">Uncharacterized protein</fullName>
    </submittedName>
</protein>
<dbReference type="PRINTS" id="PR00492">
    <property type="entry name" value="RHOGDI"/>
</dbReference>
<keyword evidence="3" id="KW-0343">GTPase activation</keyword>
<name>A0A9J6FFT4_HAELO</name>
<dbReference type="FunFam" id="2.70.50.30:FF:000004">
    <property type="entry name" value="Rho GDP-dissociation inhibitor 1"/>
    <property type="match status" value="1"/>
</dbReference>
<reference evidence="6 7" key="1">
    <citation type="journal article" date="2020" name="Cell">
        <title>Large-Scale Comparative Analyses of Tick Genomes Elucidate Their Genetic Diversity and Vector Capacities.</title>
        <authorList>
            <consortium name="Tick Genome and Microbiome Consortium (TIGMIC)"/>
            <person name="Jia N."/>
            <person name="Wang J."/>
            <person name="Shi W."/>
            <person name="Du L."/>
            <person name="Sun Y."/>
            <person name="Zhan W."/>
            <person name="Jiang J.F."/>
            <person name="Wang Q."/>
            <person name="Zhang B."/>
            <person name="Ji P."/>
            <person name="Bell-Sakyi L."/>
            <person name="Cui X.M."/>
            <person name="Yuan T.T."/>
            <person name="Jiang B.G."/>
            <person name="Yang W.F."/>
            <person name="Lam T.T."/>
            <person name="Chang Q.C."/>
            <person name="Ding S.J."/>
            <person name="Wang X.J."/>
            <person name="Zhu J.G."/>
            <person name="Ruan X.D."/>
            <person name="Zhao L."/>
            <person name="Wei J.T."/>
            <person name="Ye R.Z."/>
            <person name="Que T.C."/>
            <person name="Du C.H."/>
            <person name="Zhou Y.H."/>
            <person name="Cheng J.X."/>
            <person name="Dai P.F."/>
            <person name="Guo W.B."/>
            <person name="Han X.H."/>
            <person name="Huang E.J."/>
            <person name="Li L.F."/>
            <person name="Wei W."/>
            <person name="Gao Y.C."/>
            <person name="Liu J.Z."/>
            <person name="Shao H.Z."/>
            <person name="Wang X."/>
            <person name="Wang C.C."/>
            <person name="Yang T.C."/>
            <person name="Huo Q.B."/>
            <person name="Li W."/>
            <person name="Chen H.Y."/>
            <person name="Chen S.E."/>
            <person name="Zhou L.G."/>
            <person name="Ni X.B."/>
            <person name="Tian J.H."/>
            <person name="Sheng Y."/>
            <person name="Liu T."/>
            <person name="Pan Y.S."/>
            <person name="Xia L.Y."/>
            <person name="Li J."/>
            <person name="Zhao F."/>
            <person name="Cao W.C."/>
        </authorList>
    </citation>
    <scope>NUCLEOTIDE SEQUENCE [LARGE SCALE GENOMIC DNA]</scope>
    <source>
        <strain evidence="6">HaeL-2018</strain>
    </source>
</reference>